<evidence type="ECO:0000313" key="4">
    <source>
        <dbReference type="EMBL" id="EIE19648.1"/>
    </source>
</evidence>
<reference evidence="4 5" key="1">
    <citation type="journal article" date="2012" name="Genome Biol.">
        <title>The genome of the polar eukaryotic microalga coccomyxa subellipsoidea reveals traits of cold adaptation.</title>
        <authorList>
            <person name="Blanc G."/>
            <person name="Agarkova I."/>
            <person name="Grimwood J."/>
            <person name="Kuo A."/>
            <person name="Brueggeman A."/>
            <person name="Dunigan D."/>
            <person name="Gurnon J."/>
            <person name="Ladunga I."/>
            <person name="Lindquist E."/>
            <person name="Lucas S."/>
            <person name="Pangilinan J."/>
            <person name="Proschold T."/>
            <person name="Salamov A."/>
            <person name="Schmutz J."/>
            <person name="Weeks D."/>
            <person name="Yamada T."/>
            <person name="Claverie J.M."/>
            <person name="Grigoriev I."/>
            <person name="Van Etten J."/>
            <person name="Lomsadze A."/>
            <person name="Borodovsky M."/>
        </authorList>
    </citation>
    <scope>NUCLEOTIDE SEQUENCE [LARGE SCALE GENOMIC DNA]</scope>
    <source>
        <strain evidence="4 5">C-169</strain>
    </source>
</reference>
<dbReference type="SMR" id="I0YMM9"/>
<evidence type="ECO:0000256" key="2">
    <source>
        <dbReference type="RuleBase" id="RU361158"/>
    </source>
</evidence>
<keyword evidence="5" id="KW-1185">Reference proteome</keyword>
<keyword evidence="4" id="KW-0413">Isomerase</keyword>
<evidence type="ECO:0000313" key="5">
    <source>
        <dbReference type="Proteomes" id="UP000007264"/>
    </source>
</evidence>
<feature type="domain" description="Chalcone isomerase" evidence="3">
    <location>
        <begin position="95"/>
        <end position="268"/>
    </location>
</feature>
<comment type="similarity">
    <text evidence="1 2">Belongs to the chalcone isomerase family.</text>
</comment>
<protein>
    <recommendedName>
        <fullName evidence="2">Chalcone-flavonone isomerase family protein</fullName>
    </recommendedName>
</protein>
<organism evidence="4 5">
    <name type="scientific">Coccomyxa subellipsoidea (strain C-169)</name>
    <name type="common">Green microalga</name>
    <dbReference type="NCBI Taxonomy" id="574566"/>
    <lineage>
        <taxon>Eukaryota</taxon>
        <taxon>Viridiplantae</taxon>
        <taxon>Chlorophyta</taxon>
        <taxon>core chlorophytes</taxon>
        <taxon>Trebouxiophyceae</taxon>
        <taxon>Trebouxiophyceae incertae sedis</taxon>
        <taxon>Coccomyxaceae</taxon>
        <taxon>Coccomyxa</taxon>
        <taxon>Coccomyxa subellipsoidea</taxon>
    </lineage>
</organism>
<proteinExistence type="inferred from homology"/>
<dbReference type="AlphaFoldDB" id="I0YMM9"/>
<dbReference type="InterPro" id="IPR016089">
    <property type="entry name" value="Chalcone_isomerase_bundle_sf"/>
</dbReference>
<dbReference type="eggNOG" id="ENOG502S827">
    <property type="taxonomic scope" value="Eukaryota"/>
</dbReference>
<dbReference type="GeneID" id="17037620"/>
<dbReference type="GO" id="GO:0016872">
    <property type="term" value="F:intramolecular lyase activity"/>
    <property type="evidence" value="ECO:0007669"/>
    <property type="project" value="InterPro"/>
</dbReference>
<dbReference type="InterPro" id="IPR036298">
    <property type="entry name" value="Chalcone_isomerase_sf"/>
</dbReference>
<dbReference type="OrthoDB" id="18193at2759"/>
<dbReference type="Pfam" id="PF02431">
    <property type="entry name" value="Chalcone"/>
    <property type="match status" value="1"/>
</dbReference>
<evidence type="ECO:0000256" key="1">
    <source>
        <dbReference type="ARBA" id="ARBA00007166"/>
    </source>
</evidence>
<dbReference type="Proteomes" id="UP000007264">
    <property type="component" value="Unassembled WGS sequence"/>
</dbReference>
<sequence length="289" mass="31722">MYAPVHNCTNINSHTARLIRSQSSDRPKVPCVLPQQNLSRCRQQLRSPLARCHPLARRGGVSVQCSSGLVVREESTGVEFPEVTTLWEGGKMRSMGAGVRAKKFAFVPVKVYAVTVYVEAEKAARELGVRQRGGFFDDNRDEDFTLALVDGAFAKALVVQLVRKVEGKQFYEALEEALAPRLRLAGDTGSLAKFGDFLSGRSLEKGTAIILFYRVEGVLEVALMPPGSSDYSQAKPELRVESPMLCRALFEVYMGSDSIVPHARAAWAGGARTLLSSEQVRRDTRKSGS</sequence>
<name>I0YMM9_COCSC</name>
<dbReference type="PANTHER" id="PTHR47698">
    <property type="entry name" value="FATTY-ACID-BINDING PROTEIN 3, CHLOROPLASTIC"/>
    <property type="match status" value="1"/>
</dbReference>
<dbReference type="PANTHER" id="PTHR47698:SF2">
    <property type="entry name" value="FATTY-ACID-BINDING PROTEIN 3, CHLOROPLASTIC"/>
    <property type="match status" value="1"/>
</dbReference>
<evidence type="ECO:0000259" key="3">
    <source>
        <dbReference type="Pfam" id="PF02431"/>
    </source>
</evidence>
<comment type="caution">
    <text evidence="4">The sequence shown here is derived from an EMBL/GenBank/DDBJ whole genome shotgun (WGS) entry which is preliminary data.</text>
</comment>
<dbReference type="EMBL" id="AGSI01000018">
    <property type="protein sequence ID" value="EIE19648.1"/>
    <property type="molecule type" value="Genomic_DNA"/>
</dbReference>
<dbReference type="Gene3D" id="1.10.890.20">
    <property type="match status" value="1"/>
</dbReference>
<dbReference type="InterPro" id="IPR016088">
    <property type="entry name" value="Chalcone_isomerase_3-sand"/>
</dbReference>
<gene>
    <name evidence="4" type="ORF">COCSUDRAFT_31063</name>
</gene>
<dbReference type="InterPro" id="IPR016087">
    <property type="entry name" value="Chalcone_isomerase"/>
</dbReference>
<dbReference type="KEGG" id="csl:COCSUDRAFT_31063"/>
<dbReference type="SUPFAM" id="SSF54626">
    <property type="entry name" value="Chalcone isomerase"/>
    <property type="match status" value="1"/>
</dbReference>
<dbReference type="RefSeq" id="XP_005644192.1">
    <property type="nucleotide sequence ID" value="XM_005644135.1"/>
</dbReference>
<accession>I0YMM9</accession>
<dbReference type="Gene3D" id="3.50.70.10">
    <property type="match status" value="1"/>
</dbReference>